<name>A0AB37U8J0_9CYAN</name>
<gene>
    <name evidence="1" type="ORF">DSM107010_68190</name>
</gene>
<keyword evidence="2" id="KW-1185">Reference proteome</keyword>
<evidence type="ECO:0000313" key="2">
    <source>
        <dbReference type="Proteomes" id="UP000282574"/>
    </source>
</evidence>
<dbReference type="RefSeq" id="WP_106169215.1">
    <property type="nucleotide sequence ID" value="NZ_JAVKZF010000009.1"/>
</dbReference>
<dbReference type="InterPro" id="IPR036388">
    <property type="entry name" value="WH-like_DNA-bd_sf"/>
</dbReference>
<accession>A0AB37U8J0</accession>
<sequence>MTSLQTIKTLVMAVQTLKDIEQLSVKDEIKEQLVRKVLESIGIIETVEGETISAPTTENLRLKQPTLGSQERVLESLSKLGGSATRADIASDSGLDPNIVSSLLNKLVKRNRVEKVKIDAVDSNSNRNGRGLKPGYIYKLVDEESGK</sequence>
<protein>
    <recommendedName>
        <fullName evidence="3">HTH marR-type domain-containing protein</fullName>
    </recommendedName>
</protein>
<organism evidence="1 2">
    <name type="scientific">Chroococcidiopsis cubana SAG 39.79</name>
    <dbReference type="NCBI Taxonomy" id="388085"/>
    <lineage>
        <taxon>Bacteria</taxon>
        <taxon>Bacillati</taxon>
        <taxon>Cyanobacteriota</taxon>
        <taxon>Cyanophyceae</taxon>
        <taxon>Chroococcidiopsidales</taxon>
        <taxon>Chroococcidiopsidaceae</taxon>
        <taxon>Chroococcidiopsis</taxon>
    </lineage>
</organism>
<evidence type="ECO:0008006" key="3">
    <source>
        <dbReference type="Google" id="ProtNLM"/>
    </source>
</evidence>
<dbReference type="SUPFAM" id="SSF46785">
    <property type="entry name" value="Winged helix' DNA-binding domain"/>
    <property type="match status" value="1"/>
</dbReference>
<evidence type="ECO:0000313" key="1">
    <source>
        <dbReference type="EMBL" id="RUT00301.1"/>
    </source>
</evidence>
<comment type="caution">
    <text evidence="1">The sequence shown here is derived from an EMBL/GenBank/DDBJ whole genome shotgun (WGS) entry which is preliminary data.</text>
</comment>
<dbReference type="AlphaFoldDB" id="A0AB37U8J0"/>
<reference evidence="1 2" key="1">
    <citation type="journal article" date="2019" name="Genome Biol. Evol.">
        <title>Day and night: Metabolic profiles and evolutionary relationships of six axenic non-marine cyanobacteria.</title>
        <authorList>
            <person name="Will S.E."/>
            <person name="Henke P."/>
            <person name="Boedeker C."/>
            <person name="Huang S."/>
            <person name="Brinkmann H."/>
            <person name="Rohde M."/>
            <person name="Jarek M."/>
            <person name="Friedl T."/>
            <person name="Seufert S."/>
            <person name="Schumacher M."/>
            <person name="Overmann J."/>
            <person name="Neumann-Schaal M."/>
            <person name="Petersen J."/>
        </authorList>
    </citation>
    <scope>NUCLEOTIDE SEQUENCE [LARGE SCALE GENOMIC DNA]</scope>
    <source>
        <strain evidence="1 2">SAG 39.79</strain>
    </source>
</reference>
<dbReference type="Proteomes" id="UP000282574">
    <property type="component" value="Unassembled WGS sequence"/>
</dbReference>
<dbReference type="InterPro" id="IPR036390">
    <property type="entry name" value="WH_DNA-bd_sf"/>
</dbReference>
<dbReference type="Gene3D" id="1.10.10.10">
    <property type="entry name" value="Winged helix-like DNA-binding domain superfamily/Winged helix DNA-binding domain"/>
    <property type="match status" value="1"/>
</dbReference>
<proteinExistence type="predicted"/>
<dbReference type="EMBL" id="RSCK01000148">
    <property type="protein sequence ID" value="RUT00301.1"/>
    <property type="molecule type" value="Genomic_DNA"/>
</dbReference>